<sequence precursor="true">MKLVKTFLMVMMAFFVSACDSRLKLFSDNLSFSVGGIQLGVSKESLKSPVELIGCTAETTDKAKCYVGDANVRYDFFGANAHFIEVKLHAPYKSIEEIYIAIKGRAITKGEIEEKWNLKGRCLDRHEIDASQKFDTETSGYFLRALDEFNLLPSGGGDFICLSDKNEFFKYSQYTGKTEGSIDIYYLKDVFATNYRYVFQSKRALEKSNEEVAKVFAKPVIQIPKNECGEKYAPNSQAHGQSMEKLAIDAGYENGVDRYFLAFVSELCTGAAEDAMQYVSNAQIPIKSAQFVARYFGIQIEFEEPSAQSRLIEKTRQDLANLGACQACAGNAAMYGVMRPNSECGSLVKSALNGDMDAVRKIDKFPAICEWKF</sequence>
<keyword evidence="3" id="KW-1185">Reference proteome</keyword>
<proteinExistence type="predicted"/>
<protein>
    <recommendedName>
        <fullName evidence="4">Lipoprotein</fullName>
    </recommendedName>
</protein>
<organism evidence="2 3">
    <name type="scientific">Hydrogenophaga pseudoflava</name>
    <name type="common">Pseudomonas carboxydoflava</name>
    <dbReference type="NCBI Taxonomy" id="47421"/>
    <lineage>
        <taxon>Bacteria</taxon>
        <taxon>Pseudomonadati</taxon>
        <taxon>Pseudomonadota</taxon>
        <taxon>Betaproteobacteria</taxon>
        <taxon>Burkholderiales</taxon>
        <taxon>Comamonadaceae</taxon>
        <taxon>Hydrogenophaga</taxon>
    </lineage>
</organism>
<accession>A0A4P6WUE2</accession>
<dbReference type="AlphaFoldDB" id="A0A4P6WUE2"/>
<evidence type="ECO:0008006" key="4">
    <source>
        <dbReference type="Google" id="ProtNLM"/>
    </source>
</evidence>
<dbReference type="EMBL" id="CP037867">
    <property type="protein sequence ID" value="QBM26096.1"/>
    <property type="molecule type" value="Genomic_DNA"/>
</dbReference>
<reference evidence="2 3" key="1">
    <citation type="submission" date="2019-03" db="EMBL/GenBank/DDBJ databases">
        <authorList>
            <person name="Sebastian G."/>
            <person name="Baumann P."/>
            <person name="Ruckert C."/>
            <person name="Kalinowski J."/>
            <person name="Nebel B."/>
            <person name="Takors R."/>
            <person name="Blombach B."/>
        </authorList>
    </citation>
    <scope>NUCLEOTIDE SEQUENCE [LARGE SCALE GENOMIC DNA]</scope>
    <source>
        <strain evidence="2 3">DSM 1084</strain>
    </source>
</reference>
<dbReference type="PROSITE" id="PS51257">
    <property type="entry name" value="PROKAR_LIPOPROTEIN"/>
    <property type="match status" value="1"/>
</dbReference>
<dbReference type="KEGG" id="hpse:HPF_00305"/>
<feature type="chain" id="PRO_5020198901" description="Lipoprotein" evidence="1">
    <location>
        <begin position="19"/>
        <end position="373"/>
    </location>
</feature>
<evidence type="ECO:0000313" key="3">
    <source>
        <dbReference type="Proteomes" id="UP000293912"/>
    </source>
</evidence>
<name>A0A4P6WUE2_HYDPS</name>
<evidence type="ECO:0000313" key="2">
    <source>
        <dbReference type="EMBL" id="QBM26096.1"/>
    </source>
</evidence>
<dbReference type="Proteomes" id="UP000293912">
    <property type="component" value="Chromosome"/>
</dbReference>
<keyword evidence="1" id="KW-0732">Signal</keyword>
<gene>
    <name evidence="2" type="ORF">HPF_00305</name>
</gene>
<dbReference type="RefSeq" id="WP_133155395.1">
    <property type="nucleotide sequence ID" value="NZ_CP037867.1"/>
</dbReference>
<evidence type="ECO:0000256" key="1">
    <source>
        <dbReference type="SAM" id="SignalP"/>
    </source>
</evidence>
<feature type="signal peptide" evidence="1">
    <location>
        <begin position="1"/>
        <end position="18"/>
    </location>
</feature>